<feature type="domain" description="EF-hand" evidence="3">
    <location>
        <begin position="145"/>
        <end position="178"/>
    </location>
</feature>
<dbReference type="GO" id="GO:0005509">
    <property type="term" value="F:calcium ion binding"/>
    <property type="evidence" value="ECO:0007669"/>
    <property type="project" value="InterPro"/>
</dbReference>
<dbReference type="PROSITE" id="PS50222">
    <property type="entry name" value="EF_HAND_2"/>
    <property type="match status" value="3"/>
</dbReference>
<dbReference type="PANTHER" id="PTHR23048">
    <property type="entry name" value="MYOSIN LIGHT CHAIN 1, 3"/>
    <property type="match status" value="1"/>
</dbReference>
<dbReference type="InterPro" id="IPR018247">
    <property type="entry name" value="EF_Hand_1_Ca_BS"/>
</dbReference>
<dbReference type="CDD" id="cd00051">
    <property type="entry name" value="EFh"/>
    <property type="match status" value="1"/>
</dbReference>
<accession>A0AAE0XUA7</accession>
<evidence type="ECO:0000313" key="5">
    <source>
        <dbReference type="Proteomes" id="UP001283361"/>
    </source>
</evidence>
<dbReference type="Gene3D" id="1.10.238.10">
    <property type="entry name" value="EF-hand"/>
    <property type="match status" value="2"/>
</dbReference>
<keyword evidence="2" id="KW-0106">Calcium</keyword>
<feature type="domain" description="EF-hand" evidence="3">
    <location>
        <begin position="109"/>
        <end position="144"/>
    </location>
</feature>
<dbReference type="PROSITE" id="PS00018">
    <property type="entry name" value="EF_HAND_1"/>
    <property type="match status" value="1"/>
</dbReference>
<dbReference type="InterPro" id="IPR002048">
    <property type="entry name" value="EF_hand_dom"/>
</dbReference>
<evidence type="ECO:0000256" key="1">
    <source>
        <dbReference type="ARBA" id="ARBA00022737"/>
    </source>
</evidence>
<dbReference type="InterPro" id="IPR011992">
    <property type="entry name" value="EF-hand-dom_pair"/>
</dbReference>
<dbReference type="AlphaFoldDB" id="A0AAE0XUA7"/>
<name>A0AAE0XUA7_9GAST</name>
<keyword evidence="5" id="KW-1185">Reference proteome</keyword>
<dbReference type="InterPro" id="IPR050230">
    <property type="entry name" value="CALM/Myosin/TropC-like"/>
</dbReference>
<dbReference type="EMBL" id="JAWDGP010007564">
    <property type="protein sequence ID" value="KAK3713273.1"/>
    <property type="molecule type" value="Genomic_DNA"/>
</dbReference>
<evidence type="ECO:0000313" key="4">
    <source>
        <dbReference type="EMBL" id="KAK3713273.1"/>
    </source>
</evidence>
<reference evidence="4" key="1">
    <citation type="journal article" date="2023" name="G3 (Bethesda)">
        <title>A reference genome for the long-term kleptoplast-retaining sea slug Elysia crispata morphotype clarki.</title>
        <authorList>
            <person name="Eastman K.E."/>
            <person name="Pendleton A.L."/>
            <person name="Shaikh M.A."/>
            <person name="Suttiyut T."/>
            <person name="Ogas R."/>
            <person name="Tomko P."/>
            <person name="Gavelis G."/>
            <person name="Widhalm J.R."/>
            <person name="Wisecaver J.H."/>
        </authorList>
    </citation>
    <scope>NUCLEOTIDE SEQUENCE</scope>
    <source>
        <strain evidence="4">ECLA1</strain>
    </source>
</reference>
<dbReference type="FunFam" id="1.10.238.10:FF:000003">
    <property type="entry name" value="Calmodulin A"/>
    <property type="match status" value="1"/>
</dbReference>
<sequence>MTLLLSRSKTKKKEISQIGSFARAKDSRDQDHMAQQNKDLVGEAFELFDSDGDGHLLVSEVASAIRALGHVMTDTDIKNMLKKIGVEGRGGKVDLNRFKQMHSSLPAQNYTRQLEEALRTVDKEGGGFVQASELKHLLTNMGDRLSDDDFNVLLEELDIDSSGRIQFKEFVRLLASGR</sequence>
<dbReference type="GO" id="GO:0016460">
    <property type="term" value="C:myosin II complex"/>
    <property type="evidence" value="ECO:0007669"/>
    <property type="project" value="TreeGrafter"/>
</dbReference>
<evidence type="ECO:0000259" key="3">
    <source>
        <dbReference type="PROSITE" id="PS50222"/>
    </source>
</evidence>
<dbReference type="Pfam" id="PF13499">
    <property type="entry name" value="EF-hand_7"/>
    <property type="match status" value="2"/>
</dbReference>
<dbReference type="SUPFAM" id="SSF47473">
    <property type="entry name" value="EF-hand"/>
    <property type="match status" value="1"/>
</dbReference>
<protein>
    <recommendedName>
        <fullName evidence="3">EF-hand domain-containing protein</fullName>
    </recommendedName>
</protein>
<dbReference type="SMART" id="SM00054">
    <property type="entry name" value="EFh"/>
    <property type="match status" value="3"/>
</dbReference>
<evidence type="ECO:0000256" key="2">
    <source>
        <dbReference type="ARBA" id="ARBA00022837"/>
    </source>
</evidence>
<feature type="domain" description="EF-hand" evidence="3">
    <location>
        <begin position="36"/>
        <end position="71"/>
    </location>
</feature>
<dbReference type="PANTHER" id="PTHR23048:SF0">
    <property type="entry name" value="CALMODULIN LIKE 3"/>
    <property type="match status" value="1"/>
</dbReference>
<organism evidence="4 5">
    <name type="scientific">Elysia crispata</name>
    <name type="common">lettuce slug</name>
    <dbReference type="NCBI Taxonomy" id="231223"/>
    <lineage>
        <taxon>Eukaryota</taxon>
        <taxon>Metazoa</taxon>
        <taxon>Spiralia</taxon>
        <taxon>Lophotrochozoa</taxon>
        <taxon>Mollusca</taxon>
        <taxon>Gastropoda</taxon>
        <taxon>Heterobranchia</taxon>
        <taxon>Euthyneura</taxon>
        <taxon>Panpulmonata</taxon>
        <taxon>Sacoglossa</taxon>
        <taxon>Placobranchoidea</taxon>
        <taxon>Plakobranchidae</taxon>
        <taxon>Elysia</taxon>
    </lineage>
</organism>
<comment type="caution">
    <text evidence="4">The sequence shown here is derived from an EMBL/GenBank/DDBJ whole genome shotgun (WGS) entry which is preliminary data.</text>
</comment>
<keyword evidence="1" id="KW-0677">Repeat</keyword>
<proteinExistence type="predicted"/>
<gene>
    <name evidence="4" type="ORF">RRG08_043855</name>
</gene>
<dbReference type="Proteomes" id="UP001283361">
    <property type="component" value="Unassembled WGS sequence"/>
</dbReference>